<dbReference type="SUPFAM" id="SSF50346">
    <property type="entry name" value="PRC-barrel domain"/>
    <property type="match status" value="1"/>
</dbReference>
<dbReference type="InterPro" id="IPR002676">
    <property type="entry name" value="RimM_N"/>
</dbReference>
<dbReference type="GO" id="GO:0006364">
    <property type="term" value="P:rRNA processing"/>
    <property type="evidence" value="ECO:0007669"/>
    <property type="project" value="UniProtKB-UniRule"/>
</dbReference>
<dbReference type="NCBIfam" id="TIGR02273">
    <property type="entry name" value="16S_RimM"/>
    <property type="match status" value="1"/>
</dbReference>
<evidence type="ECO:0000256" key="3">
    <source>
        <dbReference type="ARBA" id="ARBA00022552"/>
    </source>
</evidence>
<dbReference type="GO" id="GO:0042274">
    <property type="term" value="P:ribosomal small subunit biogenesis"/>
    <property type="evidence" value="ECO:0007669"/>
    <property type="project" value="UniProtKB-UniRule"/>
</dbReference>
<evidence type="ECO:0000256" key="4">
    <source>
        <dbReference type="ARBA" id="ARBA00023186"/>
    </source>
</evidence>
<evidence type="ECO:0000256" key="1">
    <source>
        <dbReference type="ARBA" id="ARBA00022490"/>
    </source>
</evidence>
<dbReference type="SUPFAM" id="SSF50447">
    <property type="entry name" value="Translation proteins"/>
    <property type="match status" value="1"/>
</dbReference>
<proteinExistence type="inferred from homology"/>
<keyword evidence="9" id="KW-1185">Reference proteome</keyword>
<dbReference type="GO" id="GO:0005840">
    <property type="term" value="C:ribosome"/>
    <property type="evidence" value="ECO:0007669"/>
    <property type="project" value="InterPro"/>
</dbReference>
<comment type="similarity">
    <text evidence="5">Belongs to the RimM family.</text>
</comment>
<reference evidence="8" key="2">
    <citation type="submission" date="2020-09" db="EMBL/GenBank/DDBJ databases">
        <authorList>
            <person name="Sun Q."/>
            <person name="Ohkuma M."/>
        </authorList>
    </citation>
    <scope>NUCLEOTIDE SEQUENCE</scope>
    <source>
        <strain evidence="8">JCM 15325</strain>
    </source>
</reference>
<feature type="domain" description="RimM N-terminal" evidence="6">
    <location>
        <begin position="7"/>
        <end position="91"/>
    </location>
</feature>
<dbReference type="InterPro" id="IPR011961">
    <property type="entry name" value="RimM"/>
</dbReference>
<evidence type="ECO:0000259" key="6">
    <source>
        <dbReference type="Pfam" id="PF01782"/>
    </source>
</evidence>
<keyword evidence="3 5" id="KW-0698">rRNA processing</keyword>
<accession>A0A917VZL6</accession>
<protein>
    <recommendedName>
        <fullName evidence="5">Ribosome maturation factor RimM</fullName>
    </recommendedName>
</protein>
<comment type="caution">
    <text evidence="8">The sequence shown here is derived from an EMBL/GenBank/DDBJ whole genome shotgun (WGS) entry which is preliminary data.</text>
</comment>
<dbReference type="InterPro" id="IPR056792">
    <property type="entry name" value="PRC_RimM"/>
</dbReference>
<comment type="subcellular location">
    <subcellularLocation>
        <location evidence="5">Cytoplasm</location>
    </subcellularLocation>
</comment>
<sequence length="174" mass="19590">MTDWIYVGKIVNTRGIKGEVKVISVTDFPEKRFAKGAVLYVHDDKSSSYQPLTVVGHQHHKQFDFLTFEQFSTINEAEKYKGCSLYVSKDQLSELESGAYYYHQIIGADVVTDTGAPLGKVKEILSPGANDVWVIRTKGKDLLLPYIKDVVKTVDTEQKRITVHLIPGLIDDEN</sequence>
<dbReference type="InterPro" id="IPR009000">
    <property type="entry name" value="Transl_B-barrel_sf"/>
</dbReference>
<name>A0A917VZL6_9BACL</name>
<comment type="domain">
    <text evidence="5">The PRC barrel domain binds ribosomal protein uS19.</text>
</comment>
<dbReference type="AlphaFoldDB" id="A0A917VZL6"/>
<evidence type="ECO:0000313" key="9">
    <source>
        <dbReference type="Proteomes" id="UP000654670"/>
    </source>
</evidence>
<dbReference type="PANTHER" id="PTHR33692:SF1">
    <property type="entry name" value="RIBOSOME MATURATION FACTOR RIMM"/>
    <property type="match status" value="1"/>
</dbReference>
<reference evidence="8" key="1">
    <citation type="journal article" date="2014" name="Int. J. Syst. Evol. Microbiol.">
        <title>Complete genome sequence of Corynebacterium casei LMG S-19264T (=DSM 44701T), isolated from a smear-ripened cheese.</title>
        <authorList>
            <consortium name="US DOE Joint Genome Institute (JGI-PGF)"/>
            <person name="Walter F."/>
            <person name="Albersmeier A."/>
            <person name="Kalinowski J."/>
            <person name="Ruckert C."/>
        </authorList>
    </citation>
    <scope>NUCLEOTIDE SEQUENCE</scope>
    <source>
        <strain evidence="8">JCM 15325</strain>
    </source>
</reference>
<organism evidence="8 9">
    <name type="scientific">Sporolactobacillus putidus</name>
    <dbReference type="NCBI Taxonomy" id="492735"/>
    <lineage>
        <taxon>Bacteria</taxon>
        <taxon>Bacillati</taxon>
        <taxon>Bacillota</taxon>
        <taxon>Bacilli</taxon>
        <taxon>Bacillales</taxon>
        <taxon>Sporolactobacillaceae</taxon>
        <taxon>Sporolactobacillus</taxon>
    </lineage>
</organism>
<evidence type="ECO:0000256" key="2">
    <source>
        <dbReference type="ARBA" id="ARBA00022517"/>
    </source>
</evidence>
<keyword evidence="1 5" id="KW-0963">Cytoplasm</keyword>
<dbReference type="InterPro" id="IPR036976">
    <property type="entry name" value="RimM_N_sf"/>
</dbReference>
<comment type="function">
    <text evidence="5">An accessory protein needed during the final step in the assembly of 30S ribosomal subunit, possibly for assembly of the head region. Essential for efficient processing of 16S rRNA. May be needed both before and after RbfA during the maturation of 16S rRNA. It has affinity for free ribosomal 30S subunits but not for 70S ribosomes.</text>
</comment>
<dbReference type="Pfam" id="PF24986">
    <property type="entry name" value="PRC_RimM"/>
    <property type="match status" value="1"/>
</dbReference>
<dbReference type="PANTHER" id="PTHR33692">
    <property type="entry name" value="RIBOSOME MATURATION FACTOR RIMM"/>
    <property type="match status" value="1"/>
</dbReference>
<dbReference type="InterPro" id="IPR011033">
    <property type="entry name" value="PRC_barrel-like_sf"/>
</dbReference>
<evidence type="ECO:0000259" key="7">
    <source>
        <dbReference type="Pfam" id="PF24986"/>
    </source>
</evidence>
<feature type="domain" description="Ribosome maturation factor RimM PRC barrel" evidence="7">
    <location>
        <begin position="103"/>
        <end position="167"/>
    </location>
</feature>
<dbReference type="Gene3D" id="2.40.30.60">
    <property type="entry name" value="RimM"/>
    <property type="match status" value="1"/>
</dbReference>
<dbReference type="GO" id="GO:0005737">
    <property type="term" value="C:cytoplasm"/>
    <property type="evidence" value="ECO:0007669"/>
    <property type="project" value="UniProtKB-SubCell"/>
</dbReference>
<comment type="subunit">
    <text evidence="5">Binds ribosomal protein uS19.</text>
</comment>
<dbReference type="Gene3D" id="2.30.30.240">
    <property type="entry name" value="PRC-barrel domain"/>
    <property type="match status" value="1"/>
</dbReference>
<dbReference type="Pfam" id="PF01782">
    <property type="entry name" value="RimM"/>
    <property type="match status" value="1"/>
</dbReference>
<dbReference type="HAMAP" id="MF_00014">
    <property type="entry name" value="Ribosome_mat_RimM"/>
    <property type="match status" value="1"/>
</dbReference>
<keyword evidence="2 5" id="KW-0690">Ribosome biogenesis</keyword>
<dbReference type="GO" id="GO:0043022">
    <property type="term" value="F:ribosome binding"/>
    <property type="evidence" value="ECO:0007669"/>
    <property type="project" value="InterPro"/>
</dbReference>
<dbReference type="EMBL" id="BMOK01000002">
    <property type="protein sequence ID" value="GGL44220.1"/>
    <property type="molecule type" value="Genomic_DNA"/>
</dbReference>
<dbReference type="Proteomes" id="UP000654670">
    <property type="component" value="Unassembled WGS sequence"/>
</dbReference>
<keyword evidence="4 5" id="KW-0143">Chaperone</keyword>
<gene>
    <name evidence="5 8" type="primary">rimM</name>
    <name evidence="8" type="ORF">GCM10007968_05310</name>
</gene>
<evidence type="ECO:0000256" key="5">
    <source>
        <dbReference type="HAMAP-Rule" id="MF_00014"/>
    </source>
</evidence>
<dbReference type="RefSeq" id="WP_188801533.1">
    <property type="nucleotide sequence ID" value="NZ_BMOK01000002.1"/>
</dbReference>
<evidence type="ECO:0000313" key="8">
    <source>
        <dbReference type="EMBL" id="GGL44220.1"/>
    </source>
</evidence>